<proteinExistence type="inferred from homology"/>
<dbReference type="InterPro" id="IPR012340">
    <property type="entry name" value="NA-bd_OB-fold"/>
</dbReference>
<dbReference type="InterPro" id="IPR050437">
    <property type="entry name" value="Ribos_protein_bS1-like"/>
</dbReference>
<evidence type="ECO:0000313" key="5">
    <source>
        <dbReference type="EMBL" id="MBM7614099.1"/>
    </source>
</evidence>
<dbReference type="CDD" id="cd05688">
    <property type="entry name" value="S1_RPS1_repeat_ec3"/>
    <property type="match status" value="1"/>
</dbReference>
<dbReference type="Pfam" id="PF00575">
    <property type="entry name" value="S1"/>
    <property type="match status" value="4"/>
</dbReference>
<dbReference type="GO" id="GO:0005840">
    <property type="term" value="C:ribosome"/>
    <property type="evidence" value="ECO:0007669"/>
    <property type="project" value="UniProtKB-KW"/>
</dbReference>
<dbReference type="EC" id="1.17.7.4" evidence="5"/>
<dbReference type="PROSITE" id="PS50126">
    <property type="entry name" value="S1"/>
    <property type="match status" value="4"/>
</dbReference>
<sequence length="379" mass="42291">MSDMQNFMDEIEKSMVRLHSHDVVTGKVINVTDNEIMVNVGYKSDGIIPRDEISNDYSVNPRSLVKIGDEIKVYVIKVDDGEGNVLLSKKRVDMEKGWEDLEKIKDSDALLEAKVVEVVRGGVIAIARGIRCFIPASQLSDTYVEDLTTFVGKNFNTRVIEIDRRKNKAVLSRKVVLKQEKEESKKEVFSNIEKGQRISGTVRNIADFGAFVDIGGVDGLVHISDLSWNRVKHPSNLLKVGQKVEVEVLDFDMDKERISLGMKQLQPQPWDLAEEKYQVGEVVTGKVVRMVDYGAFVELEPGLDGLVHISEISEGYVKKPSEVLEVGQEVSVKVLEVNAEQKRISLSISAANKTEVEPEFKNEEGSVTIGDVINSADDK</sequence>
<evidence type="ECO:0000256" key="1">
    <source>
        <dbReference type="ARBA" id="ARBA00006767"/>
    </source>
</evidence>
<comment type="caution">
    <text evidence="5">The sequence shown here is derived from an EMBL/GenBank/DDBJ whole genome shotgun (WGS) entry which is preliminary data.</text>
</comment>
<dbReference type="Gene3D" id="2.40.50.140">
    <property type="entry name" value="Nucleic acid-binding proteins"/>
    <property type="match status" value="4"/>
</dbReference>
<feature type="domain" description="S1 motif" evidence="4">
    <location>
        <begin position="195"/>
        <end position="263"/>
    </location>
</feature>
<dbReference type="NCBIfam" id="NF005208">
    <property type="entry name" value="PRK06676.1"/>
    <property type="match status" value="1"/>
</dbReference>
<dbReference type="PANTHER" id="PTHR10724:SF7">
    <property type="entry name" value="SMALL RIBOSOMAL SUBUNIT PROTEIN BS1C"/>
    <property type="match status" value="1"/>
</dbReference>
<protein>
    <submittedName>
        <fullName evidence="5">Small subunit ribosomal protein S1/4-hydroxy-3-methylbut-2-enyl diphosphate reductase</fullName>
        <ecNumber evidence="5">1.17.7.4</ecNumber>
    </submittedName>
</protein>
<keyword evidence="2 5" id="KW-0689">Ribosomal protein</keyword>
<keyword evidence="3" id="KW-0687">Ribonucleoprotein</keyword>
<evidence type="ECO:0000256" key="2">
    <source>
        <dbReference type="ARBA" id="ARBA00022980"/>
    </source>
</evidence>
<feature type="domain" description="S1 motif" evidence="4">
    <location>
        <begin position="21"/>
        <end position="90"/>
    </location>
</feature>
<comment type="similarity">
    <text evidence="1">Belongs to the bacterial ribosomal protein bS1 family.</text>
</comment>
<feature type="domain" description="S1 motif" evidence="4">
    <location>
        <begin position="280"/>
        <end position="349"/>
    </location>
</feature>
<dbReference type="GO" id="GO:0051745">
    <property type="term" value="F:4-hydroxy-3-methylbut-2-enyl diphosphate reductase activity"/>
    <property type="evidence" value="ECO:0007669"/>
    <property type="project" value="UniProtKB-EC"/>
</dbReference>
<name>A0ABS2NMD6_9FIRM</name>
<dbReference type="SUPFAM" id="SSF50249">
    <property type="entry name" value="Nucleic acid-binding proteins"/>
    <property type="match status" value="4"/>
</dbReference>
<dbReference type="InterPro" id="IPR035104">
    <property type="entry name" value="Ribosomal_protein_S1-like"/>
</dbReference>
<evidence type="ECO:0000313" key="6">
    <source>
        <dbReference type="Proteomes" id="UP001314796"/>
    </source>
</evidence>
<gene>
    <name evidence="5" type="ORF">JOC73_000608</name>
</gene>
<organism evidence="5 6">
    <name type="scientific">Alkaliphilus hydrothermalis</name>
    <dbReference type="NCBI Taxonomy" id="1482730"/>
    <lineage>
        <taxon>Bacteria</taxon>
        <taxon>Bacillati</taxon>
        <taxon>Bacillota</taxon>
        <taxon>Clostridia</taxon>
        <taxon>Peptostreptococcales</taxon>
        <taxon>Natronincolaceae</taxon>
        <taxon>Alkaliphilus</taxon>
    </lineage>
</organism>
<dbReference type="SMART" id="SM00316">
    <property type="entry name" value="S1"/>
    <property type="match status" value="4"/>
</dbReference>
<dbReference type="Proteomes" id="UP001314796">
    <property type="component" value="Unassembled WGS sequence"/>
</dbReference>
<dbReference type="CDD" id="cd04465">
    <property type="entry name" value="S1_RPS1_repeat_ec2_hs2"/>
    <property type="match status" value="1"/>
</dbReference>
<dbReference type="PANTHER" id="PTHR10724">
    <property type="entry name" value="30S RIBOSOMAL PROTEIN S1"/>
    <property type="match status" value="1"/>
</dbReference>
<dbReference type="PRINTS" id="PR00681">
    <property type="entry name" value="RIBOSOMALS1"/>
</dbReference>
<evidence type="ECO:0000256" key="3">
    <source>
        <dbReference type="ARBA" id="ARBA00023274"/>
    </source>
</evidence>
<dbReference type="RefSeq" id="WP_207755040.1">
    <property type="nucleotide sequence ID" value="NZ_JAFBEE010000002.1"/>
</dbReference>
<dbReference type="EMBL" id="JAFBEE010000002">
    <property type="protein sequence ID" value="MBM7614099.1"/>
    <property type="molecule type" value="Genomic_DNA"/>
</dbReference>
<dbReference type="InterPro" id="IPR003029">
    <property type="entry name" value="S1_domain"/>
</dbReference>
<evidence type="ECO:0000259" key="4">
    <source>
        <dbReference type="PROSITE" id="PS50126"/>
    </source>
</evidence>
<feature type="domain" description="S1 motif" evidence="4">
    <location>
        <begin position="108"/>
        <end position="174"/>
    </location>
</feature>
<accession>A0ABS2NMD6</accession>
<dbReference type="CDD" id="cd05687">
    <property type="entry name" value="S1_RPS1_repeat_ec1_hs1"/>
    <property type="match status" value="1"/>
</dbReference>
<keyword evidence="5" id="KW-0560">Oxidoreductase</keyword>
<keyword evidence="6" id="KW-1185">Reference proteome</keyword>
<reference evidence="5 6" key="1">
    <citation type="submission" date="2021-01" db="EMBL/GenBank/DDBJ databases">
        <title>Genomic Encyclopedia of Type Strains, Phase IV (KMG-IV): sequencing the most valuable type-strain genomes for metagenomic binning, comparative biology and taxonomic classification.</title>
        <authorList>
            <person name="Goeker M."/>
        </authorList>
    </citation>
    <scope>NUCLEOTIDE SEQUENCE [LARGE SCALE GENOMIC DNA]</scope>
    <source>
        <strain evidence="5 6">DSM 25890</strain>
    </source>
</reference>